<accession>A0A382F1P1</accession>
<name>A0A382F1P1_9ZZZZ</name>
<dbReference type="EMBL" id="UINC01047123">
    <property type="protein sequence ID" value="SVB55997.1"/>
    <property type="molecule type" value="Genomic_DNA"/>
</dbReference>
<protein>
    <submittedName>
        <fullName evidence="1">Uncharacterized protein</fullName>
    </submittedName>
</protein>
<sequence>MALDAARASLENVLGAAAIPAASAIAANFSKNDRIANGLGIPHDPIMVKTTKDVREQLGLDNFKSAINTLKYFSSD</sequence>
<gene>
    <name evidence="1" type="ORF">METZ01_LOCUS208851</name>
</gene>
<evidence type="ECO:0000313" key="1">
    <source>
        <dbReference type="EMBL" id="SVB55997.1"/>
    </source>
</evidence>
<reference evidence="1" key="1">
    <citation type="submission" date="2018-05" db="EMBL/GenBank/DDBJ databases">
        <authorList>
            <person name="Lanie J.A."/>
            <person name="Ng W.-L."/>
            <person name="Kazmierczak K.M."/>
            <person name="Andrzejewski T.M."/>
            <person name="Davidsen T.M."/>
            <person name="Wayne K.J."/>
            <person name="Tettelin H."/>
            <person name="Glass J.I."/>
            <person name="Rusch D."/>
            <person name="Podicherti R."/>
            <person name="Tsui H.-C.T."/>
            <person name="Winkler M.E."/>
        </authorList>
    </citation>
    <scope>NUCLEOTIDE SEQUENCE</scope>
</reference>
<organism evidence="1">
    <name type="scientific">marine metagenome</name>
    <dbReference type="NCBI Taxonomy" id="408172"/>
    <lineage>
        <taxon>unclassified sequences</taxon>
        <taxon>metagenomes</taxon>
        <taxon>ecological metagenomes</taxon>
    </lineage>
</organism>
<dbReference type="AlphaFoldDB" id="A0A382F1P1"/>
<proteinExistence type="predicted"/>